<keyword evidence="2" id="KW-1185">Reference proteome</keyword>
<proteinExistence type="predicted"/>
<evidence type="ECO:0000313" key="2">
    <source>
        <dbReference type="Proteomes" id="UP000005090"/>
    </source>
</evidence>
<name>H8GP62_METAL</name>
<dbReference type="EMBL" id="CM001475">
    <property type="protein sequence ID" value="EIC29648.1"/>
    <property type="molecule type" value="Genomic_DNA"/>
</dbReference>
<dbReference type="InterPro" id="IPR009218">
    <property type="entry name" value="HD_phosphohydro"/>
</dbReference>
<dbReference type="PANTHER" id="PTHR21174">
    <property type="match status" value="1"/>
</dbReference>
<reference evidence="1 2" key="1">
    <citation type="journal article" date="2013" name="Genome Announc.">
        <title>Genome Sequence of the Obligate Gammaproteobacterial Methanotroph Methylomicrobium album Strain BG8.</title>
        <authorList>
            <person name="Kits K.D."/>
            <person name="Kalyuzhnaya M.G."/>
            <person name="Klotz M.G."/>
            <person name="Jetten M.S."/>
            <person name="Op den Camp H.J."/>
            <person name="Vuilleumier S."/>
            <person name="Bringel F."/>
            <person name="Dispirito A.A."/>
            <person name="Murrell J.C."/>
            <person name="Bruce D."/>
            <person name="Cheng J.F."/>
            <person name="Copeland A."/>
            <person name="Goodwin L."/>
            <person name="Hauser L."/>
            <person name="Lajus A."/>
            <person name="Land M.L."/>
            <person name="Lapidus A."/>
            <person name="Lucas S."/>
            <person name="Medigue C."/>
            <person name="Pitluck S."/>
            <person name="Woyke T."/>
            <person name="Zeytun A."/>
            <person name="Stein L.Y."/>
        </authorList>
    </citation>
    <scope>NUCLEOTIDE SEQUENCE [LARGE SCALE GENOMIC DNA]</scope>
    <source>
        <strain evidence="1 2">BG8</strain>
    </source>
</reference>
<dbReference type="PIRSF" id="PIRSF035170">
    <property type="entry name" value="HD_phosphohydro"/>
    <property type="match status" value="1"/>
</dbReference>
<dbReference type="STRING" id="686340.Metal_1882"/>
<evidence type="ECO:0008006" key="3">
    <source>
        <dbReference type="Google" id="ProtNLM"/>
    </source>
</evidence>
<dbReference type="PANTHER" id="PTHR21174:SF0">
    <property type="entry name" value="HD PHOSPHOHYDROLASE FAMILY PROTEIN-RELATED"/>
    <property type="match status" value="1"/>
</dbReference>
<sequence>MFLVERWFEAWAALGVPRSPELERLHADLTRRYCEPHRHYHTLRHLAECFGHLSELAPYLSHKPESELALWFHDAVYDPHRTDNEALSAAWAADSARSLGVAEPTARRIARLIITTRHNAEPEGNDAEAVTDADLGILSADAGRFFQYEAQIRQEYAWVPEADFRAGRAEFLARLLDRPHIFSTERFRRRYEARARANLQASVRRLAESP</sequence>
<protein>
    <recommendedName>
        <fullName evidence="3">N-methyl-D-aspartate receptor NMDAR2C subunit</fullName>
    </recommendedName>
</protein>
<dbReference type="RefSeq" id="WP_005371675.1">
    <property type="nucleotide sequence ID" value="NZ_CM001475.1"/>
</dbReference>
<gene>
    <name evidence="1" type="ORF">Metal_1882</name>
</gene>
<evidence type="ECO:0000313" key="1">
    <source>
        <dbReference type="EMBL" id="EIC29648.1"/>
    </source>
</evidence>
<organism evidence="1 2">
    <name type="scientific">Methylomicrobium album BG8</name>
    <dbReference type="NCBI Taxonomy" id="686340"/>
    <lineage>
        <taxon>Bacteria</taxon>
        <taxon>Pseudomonadati</taxon>
        <taxon>Pseudomonadota</taxon>
        <taxon>Gammaproteobacteria</taxon>
        <taxon>Methylococcales</taxon>
        <taxon>Methylococcaceae</taxon>
        <taxon>Methylomicrobium</taxon>
    </lineage>
</organism>
<dbReference type="HOGENOM" id="CLU_051795_2_0_6"/>
<dbReference type="AlphaFoldDB" id="H8GP62"/>
<dbReference type="Gene3D" id="1.10.3210.10">
    <property type="entry name" value="Hypothetical protein af1432"/>
    <property type="match status" value="1"/>
</dbReference>
<dbReference type="eggNOG" id="COG4339">
    <property type="taxonomic scope" value="Bacteria"/>
</dbReference>
<accession>H8GP62</accession>
<dbReference type="Proteomes" id="UP000005090">
    <property type="component" value="Chromosome"/>
</dbReference>
<dbReference type="SUPFAM" id="SSF109604">
    <property type="entry name" value="HD-domain/PDEase-like"/>
    <property type="match status" value="1"/>
</dbReference>